<dbReference type="EMBL" id="MF782455">
    <property type="protein sequence ID" value="ATZ80548.1"/>
    <property type="molecule type" value="Genomic_DNA"/>
</dbReference>
<keyword evidence="2" id="KW-1185">Reference proteome</keyword>
<accession>A0A2H4UUG1</accession>
<gene>
    <name evidence="1" type="ORF">BMW23_0500</name>
</gene>
<dbReference type="Proteomes" id="UP000240325">
    <property type="component" value="Segment"/>
</dbReference>
<reference evidence="1" key="1">
    <citation type="journal article" date="2017" name="Elife">
        <title>The kinetoplastid-infecting Bodo saltans virus (BsV), a window into the most abundant giant viruses in the sea.</title>
        <authorList>
            <person name="Deeg C.M."/>
            <person name="Chow C.-E.T."/>
            <person name="Suttle C.A."/>
        </authorList>
    </citation>
    <scope>NUCLEOTIDE SEQUENCE</scope>
    <source>
        <strain evidence="1">NG1</strain>
    </source>
</reference>
<evidence type="ECO:0000313" key="1">
    <source>
        <dbReference type="EMBL" id="ATZ80548.1"/>
    </source>
</evidence>
<name>A0A2H4UUG1_9VIRU</name>
<proteinExistence type="predicted"/>
<protein>
    <submittedName>
        <fullName evidence="1">Uncharacterized protein</fullName>
    </submittedName>
</protein>
<sequence length="326" mass="37800">MDRFFALVYLFDLMSVDMYKNVFYKVGHNTELIASELVLEFWQYHINKGNIVDDDVMVSSNIAYLKAITDGLNTKNEKKIDAIKKNMDDVLDVINNTPGDDKYAKYAQFGGSRQFLNDVLVFCMPIGIYYNKKQDIDILIDITIKTIDYFKSDNICEILTGISSAYFASLSVQKVDIVEWGKMLLELLDSDKIKKKLKLDNSDNMVMYIDYMRMWNRYMESKFDGGKIKKTYSDDSIVYKIKYYRQIIGKNTNLQLLFIEYGSIIMGYDILLDCGNNYDKMIFYSVCFPSHTVSVAGFVGGIYALNNDVSEDKYEILKKRKIKINL</sequence>
<organism evidence="1">
    <name type="scientific">Bodo saltans virus</name>
    <dbReference type="NCBI Taxonomy" id="2024608"/>
    <lineage>
        <taxon>Viruses</taxon>
        <taxon>Varidnaviria</taxon>
        <taxon>Bamfordvirae</taxon>
        <taxon>Nucleocytoviricota</taxon>
        <taxon>Megaviricetes</taxon>
        <taxon>Imitervirales</taxon>
        <taxon>Mimiviridae</taxon>
        <taxon>Klosneuvirinae</taxon>
        <taxon>Theiavirus</taxon>
        <taxon>Theiavirus salishense</taxon>
    </lineage>
</organism>
<evidence type="ECO:0000313" key="2">
    <source>
        <dbReference type="Proteomes" id="UP000240325"/>
    </source>
</evidence>
<dbReference type="InterPro" id="IPR036705">
    <property type="entry name" value="Ribosyl_crysJ1_sf"/>
</dbReference>
<dbReference type="Gene3D" id="1.10.4080.10">
    <property type="entry name" value="ADP-ribosylation/Crystallin J1"/>
    <property type="match status" value="1"/>
</dbReference>